<evidence type="ECO:0000256" key="11">
    <source>
        <dbReference type="ARBA" id="ARBA00023004"/>
    </source>
</evidence>
<evidence type="ECO:0000256" key="5">
    <source>
        <dbReference type="ARBA" id="ARBA00012269"/>
    </source>
</evidence>
<evidence type="ECO:0000256" key="12">
    <source>
        <dbReference type="ARBA" id="ARBA00023180"/>
    </source>
</evidence>
<evidence type="ECO:0000259" key="14">
    <source>
        <dbReference type="PROSITE" id="PS51471"/>
    </source>
</evidence>
<dbReference type="InterPro" id="IPR005123">
    <property type="entry name" value="Oxoglu/Fe-dep_dioxygenase_dom"/>
</dbReference>
<dbReference type="Gene3D" id="1.25.40.10">
    <property type="entry name" value="Tetratricopeptide repeat domain"/>
    <property type="match status" value="1"/>
</dbReference>
<dbReference type="GO" id="GO:0031418">
    <property type="term" value="F:L-ascorbic acid binding"/>
    <property type="evidence" value="ECO:0007669"/>
    <property type="project" value="UniProtKB-KW"/>
</dbReference>
<dbReference type="InterPro" id="IPR044862">
    <property type="entry name" value="Pro_4_hyd_alph_FE2OG_OXY"/>
</dbReference>
<sequence>MLKNKYIKFLAFLGVIITCGIGLGKAIQKKSYAASSFELLKLLEVEDELIENLNAYVKELKRKFNLLDKSLLTMKAEQNQMKDDYETYLGNPLNSFRLIHRLHTDWRKWHHYASKANRGELKNIEKAHQMRKRLPTALDLEQACRGIDDLMSCYDLKPGELAAGNLSGYSIPETALSAQDCFAMGEFCLRDRKEDHAEDWFNVTLANFNEDKLLYKVNRFSRFSVHNTWAALLIKNQKISGASYRYGKLPKESENNQLYQWINEEILTKRNCRAIFRQPSRLHCRYNSSTTPFTRIAPLKMEELSTDPYMVIYHDVIYDSEIYWLLNTSKLTLSLVDTGTMSEFRASKDSNILLPQGKVVRTLEERVTDMTGLSMEMSEEFSLINYGLGGHYVLHTDYHNHFNQTRWVRGDRLATVLFYLGDVDSGGATIFPMINVSVTPKKGSAVFWHNLHNSGDMNIKTMHSGCPVIVGSKYVLTKWINELPQMFVTPCIRKNYFPTKNVINNDN</sequence>
<dbReference type="PANTHER" id="PTHR10869">
    <property type="entry name" value="PROLYL 4-HYDROXYLASE ALPHA SUBUNIT"/>
    <property type="match status" value="1"/>
</dbReference>
<dbReference type="InterPro" id="IPR011990">
    <property type="entry name" value="TPR-like_helical_dom_sf"/>
</dbReference>
<evidence type="ECO:0000256" key="10">
    <source>
        <dbReference type="ARBA" id="ARBA00023002"/>
    </source>
</evidence>
<evidence type="ECO:0000256" key="6">
    <source>
        <dbReference type="ARBA" id="ARBA00022723"/>
    </source>
</evidence>
<feature type="coiled-coil region" evidence="13">
    <location>
        <begin position="43"/>
        <end position="70"/>
    </location>
</feature>
<accession>A0AB40DFQ6</accession>
<dbReference type="PROSITE" id="PS51471">
    <property type="entry name" value="FE2OG_OXY"/>
    <property type="match status" value="1"/>
</dbReference>
<comment type="cofactor">
    <cofactor evidence="1">
        <name>L-ascorbate</name>
        <dbReference type="ChEBI" id="CHEBI:38290"/>
    </cofactor>
</comment>
<evidence type="ECO:0000256" key="13">
    <source>
        <dbReference type="SAM" id="Coils"/>
    </source>
</evidence>
<dbReference type="InterPro" id="IPR013547">
    <property type="entry name" value="P4H_N"/>
</dbReference>
<protein>
    <recommendedName>
        <fullName evidence="5">procollagen-proline 4-dioxygenase</fullName>
        <ecNumber evidence="5">1.14.11.2</ecNumber>
    </recommendedName>
</protein>
<keyword evidence="7" id="KW-0256">Endoplasmic reticulum</keyword>
<organism evidence="15 16">
    <name type="scientific">Drosophila suzukii</name>
    <name type="common">Spotted-wing drosophila fruit fly</name>
    <dbReference type="NCBI Taxonomy" id="28584"/>
    <lineage>
        <taxon>Eukaryota</taxon>
        <taxon>Metazoa</taxon>
        <taxon>Ecdysozoa</taxon>
        <taxon>Arthropoda</taxon>
        <taxon>Hexapoda</taxon>
        <taxon>Insecta</taxon>
        <taxon>Pterygota</taxon>
        <taxon>Neoptera</taxon>
        <taxon>Endopterygota</taxon>
        <taxon>Diptera</taxon>
        <taxon>Brachycera</taxon>
        <taxon>Muscomorpha</taxon>
        <taxon>Ephydroidea</taxon>
        <taxon>Drosophilidae</taxon>
        <taxon>Drosophila</taxon>
        <taxon>Sophophora</taxon>
    </lineage>
</organism>
<dbReference type="SMART" id="SM00702">
    <property type="entry name" value="P4Hc"/>
    <property type="match status" value="1"/>
</dbReference>
<keyword evidence="9" id="KW-0223">Dioxygenase</keyword>
<gene>
    <name evidence="16" type="primary">LOC108006113</name>
</gene>
<evidence type="ECO:0000256" key="8">
    <source>
        <dbReference type="ARBA" id="ARBA00022896"/>
    </source>
</evidence>
<keyword evidence="11" id="KW-0408">Iron</keyword>
<dbReference type="Pfam" id="PF08336">
    <property type="entry name" value="P4Ha_N"/>
    <property type="match status" value="1"/>
</dbReference>
<dbReference type="PANTHER" id="PTHR10869:SF244">
    <property type="entry name" value="PROLYL 4-HYDROXYLASE SUBUNIT ALPHA-2"/>
    <property type="match status" value="1"/>
</dbReference>
<keyword evidence="12" id="KW-0325">Glycoprotein</keyword>
<evidence type="ECO:0000313" key="15">
    <source>
        <dbReference type="Proteomes" id="UP001652628"/>
    </source>
</evidence>
<dbReference type="Proteomes" id="UP001652628">
    <property type="component" value="Chromosome 3"/>
</dbReference>
<dbReference type="InterPro" id="IPR045054">
    <property type="entry name" value="P4HA-like"/>
</dbReference>
<comment type="similarity">
    <text evidence="4">Belongs to the P4HA family.</text>
</comment>
<evidence type="ECO:0000313" key="16">
    <source>
        <dbReference type="RefSeq" id="XP_065723030.2"/>
    </source>
</evidence>
<feature type="domain" description="Fe2OG dioxygenase" evidence="14">
    <location>
        <begin position="377"/>
        <end position="482"/>
    </location>
</feature>
<dbReference type="RefSeq" id="XP_065723030.2">
    <property type="nucleotide sequence ID" value="XM_065866958.2"/>
</dbReference>
<dbReference type="GO" id="GO:0005506">
    <property type="term" value="F:iron ion binding"/>
    <property type="evidence" value="ECO:0007669"/>
    <property type="project" value="InterPro"/>
</dbReference>
<evidence type="ECO:0000256" key="1">
    <source>
        <dbReference type="ARBA" id="ARBA00001961"/>
    </source>
</evidence>
<comment type="function">
    <text evidence="2">Catalyzes the post-translational formation of 4-hydroxyproline in -Xaa-Pro-Gly- sequences in collagens and other proteins.</text>
</comment>
<keyword evidence="13" id="KW-0175">Coiled coil</keyword>
<dbReference type="Gene3D" id="2.60.120.620">
    <property type="entry name" value="q2cbj1_9rhob like domain"/>
    <property type="match status" value="1"/>
</dbReference>
<evidence type="ECO:0000256" key="3">
    <source>
        <dbReference type="ARBA" id="ARBA00004319"/>
    </source>
</evidence>
<reference evidence="16" key="1">
    <citation type="submission" date="2025-08" db="UniProtKB">
        <authorList>
            <consortium name="RefSeq"/>
        </authorList>
    </citation>
    <scope>IDENTIFICATION</scope>
</reference>
<dbReference type="GO" id="GO:0004656">
    <property type="term" value="F:procollagen-proline 4-dioxygenase activity"/>
    <property type="evidence" value="ECO:0007669"/>
    <property type="project" value="UniProtKB-EC"/>
</dbReference>
<keyword evidence="8" id="KW-0847">Vitamin C</keyword>
<dbReference type="Gene3D" id="6.10.140.1460">
    <property type="match status" value="1"/>
</dbReference>
<comment type="subcellular location">
    <subcellularLocation>
        <location evidence="3">Endoplasmic reticulum lumen</location>
    </subcellularLocation>
</comment>
<name>A0AB40DFQ6_DROSZ</name>
<evidence type="ECO:0000256" key="2">
    <source>
        <dbReference type="ARBA" id="ARBA00002035"/>
    </source>
</evidence>
<dbReference type="AlphaFoldDB" id="A0AB40DFQ6"/>
<dbReference type="InterPro" id="IPR006620">
    <property type="entry name" value="Pro_4_hyd_alph"/>
</dbReference>
<dbReference type="EC" id="1.14.11.2" evidence="5"/>
<keyword evidence="10" id="KW-0560">Oxidoreductase</keyword>
<dbReference type="GO" id="GO:0005788">
    <property type="term" value="C:endoplasmic reticulum lumen"/>
    <property type="evidence" value="ECO:0007669"/>
    <property type="project" value="UniProtKB-SubCell"/>
</dbReference>
<dbReference type="GeneID" id="108006113"/>
<evidence type="ECO:0000256" key="7">
    <source>
        <dbReference type="ARBA" id="ARBA00022824"/>
    </source>
</evidence>
<proteinExistence type="inferred from homology"/>
<evidence type="ECO:0000256" key="4">
    <source>
        <dbReference type="ARBA" id="ARBA00006511"/>
    </source>
</evidence>
<dbReference type="Pfam" id="PF13640">
    <property type="entry name" value="2OG-FeII_Oxy_3"/>
    <property type="match status" value="1"/>
</dbReference>
<keyword evidence="15" id="KW-1185">Reference proteome</keyword>
<keyword evidence="6" id="KW-0479">Metal-binding</keyword>
<evidence type="ECO:0000256" key="9">
    <source>
        <dbReference type="ARBA" id="ARBA00022964"/>
    </source>
</evidence>